<evidence type="ECO:0000313" key="1">
    <source>
        <dbReference type="EMBL" id="CAA9376936.1"/>
    </source>
</evidence>
<dbReference type="EMBL" id="CADCTV010001070">
    <property type="protein sequence ID" value="CAA9376936.1"/>
    <property type="molecule type" value="Genomic_DNA"/>
</dbReference>
<evidence type="ECO:0008006" key="2">
    <source>
        <dbReference type="Google" id="ProtNLM"/>
    </source>
</evidence>
<protein>
    <recommendedName>
        <fullName evidence="2">Antitoxin Xre/MbcA/ParS-like toxin-binding domain-containing protein</fullName>
    </recommendedName>
</protein>
<accession>A0A6J4N9T4</accession>
<gene>
    <name evidence="1" type="ORF">AVDCRST_MAG89-5075</name>
</gene>
<name>A0A6J4N9T4_9BACT</name>
<sequence>MAAPTKLPGVDAAQDLLGFSLDEVARSMQVEYSTLYRWRNGRTPGAVYKDRLEHLEELANYLVHALGAAEARSWLDLPSYVFSGRTPREMLLEGRTEMVLGSVVTAERILRSLANNDAATEDQSLAATAAMSLVESDLKALVARMQTAESEEAVDRMFEARPRVRIP</sequence>
<reference evidence="1" key="1">
    <citation type="submission" date="2020-02" db="EMBL/GenBank/DDBJ databases">
        <authorList>
            <person name="Meier V. D."/>
        </authorList>
    </citation>
    <scope>NUCLEOTIDE SEQUENCE</scope>
    <source>
        <strain evidence="1">AVDCRST_MAG89</strain>
    </source>
</reference>
<dbReference type="AlphaFoldDB" id="A0A6J4N9T4"/>
<organism evidence="1">
    <name type="scientific">uncultured Gemmatimonadota bacterium</name>
    <dbReference type="NCBI Taxonomy" id="203437"/>
    <lineage>
        <taxon>Bacteria</taxon>
        <taxon>Pseudomonadati</taxon>
        <taxon>Gemmatimonadota</taxon>
        <taxon>environmental samples</taxon>
    </lineage>
</organism>
<proteinExistence type="predicted"/>